<dbReference type="CDD" id="cd08504">
    <property type="entry name" value="PBP2_OppA"/>
    <property type="match status" value="1"/>
</dbReference>
<evidence type="ECO:0000256" key="3">
    <source>
        <dbReference type="ARBA" id="ARBA00022448"/>
    </source>
</evidence>
<dbReference type="GO" id="GO:0043190">
    <property type="term" value="C:ATP-binding cassette (ABC) transporter complex"/>
    <property type="evidence" value="ECO:0007669"/>
    <property type="project" value="InterPro"/>
</dbReference>
<dbReference type="InterPro" id="IPR000914">
    <property type="entry name" value="SBP_5_dom"/>
</dbReference>
<dbReference type="GO" id="GO:0030288">
    <property type="term" value="C:outer membrane-bounded periplasmic space"/>
    <property type="evidence" value="ECO:0007669"/>
    <property type="project" value="TreeGrafter"/>
</dbReference>
<feature type="signal peptide" evidence="5">
    <location>
        <begin position="1"/>
        <end position="23"/>
    </location>
</feature>
<dbReference type="GO" id="GO:1904680">
    <property type="term" value="F:peptide transmembrane transporter activity"/>
    <property type="evidence" value="ECO:0007669"/>
    <property type="project" value="TreeGrafter"/>
</dbReference>
<dbReference type="Gene3D" id="3.40.190.10">
    <property type="entry name" value="Periplasmic binding protein-like II"/>
    <property type="match status" value="1"/>
</dbReference>
<comment type="similarity">
    <text evidence="2">Belongs to the bacterial solute-binding protein 5 family.</text>
</comment>
<dbReference type="Gene3D" id="3.10.105.10">
    <property type="entry name" value="Dipeptide-binding Protein, Domain 3"/>
    <property type="match status" value="1"/>
</dbReference>
<accession>A0A076LQQ1</accession>
<dbReference type="PANTHER" id="PTHR30290">
    <property type="entry name" value="PERIPLASMIC BINDING COMPONENT OF ABC TRANSPORTER"/>
    <property type="match status" value="1"/>
</dbReference>
<evidence type="ECO:0000256" key="1">
    <source>
        <dbReference type="ARBA" id="ARBA00004196"/>
    </source>
</evidence>
<dbReference type="PANTHER" id="PTHR30290:SF23">
    <property type="entry name" value="PERIPLASMIC MUREIN PEPTIDE-BINDING PROTEIN"/>
    <property type="match status" value="1"/>
</dbReference>
<dbReference type="InterPro" id="IPR030678">
    <property type="entry name" value="Peptide/Ni-bd"/>
</dbReference>
<evidence type="ECO:0000259" key="6">
    <source>
        <dbReference type="Pfam" id="PF00496"/>
    </source>
</evidence>
<keyword evidence="3" id="KW-0813">Transport</keyword>
<dbReference type="GeneID" id="33941258"/>
<reference evidence="7 8" key="1">
    <citation type="journal article" date="2012" name="PLoS ONE">
        <title>Edwardsiella comparative phylogenomics reveal the new intra/inter-species taxonomic relationships, virulence evolution and niche adaptation mechanisms.</title>
        <authorList>
            <person name="Yang M."/>
            <person name="Lv Y."/>
            <person name="Xiao J."/>
            <person name="Wu H."/>
            <person name="Zheng H."/>
            <person name="Liu Q."/>
            <person name="Zhang Y."/>
            <person name="Wang Q."/>
        </authorList>
    </citation>
    <scope>NUCLEOTIDE SEQUENCE [LARGE SCALE GENOMIC DNA]</scope>
    <source>
        <strain evidence="8">080813</strain>
    </source>
</reference>
<dbReference type="AlphaFoldDB" id="A0A076LQQ1"/>
<keyword evidence="4 5" id="KW-0732">Signal</keyword>
<dbReference type="Gene3D" id="3.90.76.10">
    <property type="entry name" value="Dipeptide-binding Protein, Domain 1"/>
    <property type="match status" value="1"/>
</dbReference>
<name>A0A076LQQ1_9GAMM</name>
<dbReference type="InterPro" id="IPR039424">
    <property type="entry name" value="SBP_5"/>
</dbReference>
<evidence type="ECO:0000256" key="2">
    <source>
        <dbReference type="ARBA" id="ARBA00005695"/>
    </source>
</evidence>
<dbReference type="FunFam" id="3.90.76.10:FF:000001">
    <property type="entry name" value="Oligopeptide ABC transporter substrate-binding protein"/>
    <property type="match status" value="1"/>
</dbReference>
<proteinExistence type="inferred from homology"/>
<dbReference type="HOGENOM" id="CLU_017028_0_3_6"/>
<dbReference type="GO" id="GO:0015833">
    <property type="term" value="P:peptide transport"/>
    <property type="evidence" value="ECO:0007669"/>
    <property type="project" value="TreeGrafter"/>
</dbReference>
<comment type="subcellular location">
    <subcellularLocation>
        <location evidence="1">Cell envelope</location>
    </subcellularLocation>
</comment>
<evidence type="ECO:0000256" key="5">
    <source>
        <dbReference type="SAM" id="SignalP"/>
    </source>
</evidence>
<evidence type="ECO:0000256" key="4">
    <source>
        <dbReference type="ARBA" id="ARBA00022729"/>
    </source>
</evidence>
<evidence type="ECO:0000313" key="8">
    <source>
        <dbReference type="Proteomes" id="UP000028681"/>
    </source>
</evidence>
<evidence type="ECO:0000313" key="7">
    <source>
        <dbReference type="EMBL" id="AIJ10311.1"/>
    </source>
</evidence>
<dbReference type="FunFam" id="3.10.105.10:FF:000001">
    <property type="entry name" value="Oligopeptide ABC transporter, oligopeptide-binding protein"/>
    <property type="match status" value="1"/>
</dbReference>
<dbReference type="Pfam" id="PF00496">
    <property type="entry name" value="SBP_bac_5"/>
    <property type="match status" value="1"/>
</dbReference>
<dbReference type="RefSeq" id="WP_034163335.1">
    <property type="nucleotide sequence ID" value="NZ_CP006664.1"/>
</dbReference>
<feature type="chain" id="PRO_5001714693" evidence="5">
    <location>
        <begin position="24"/>
        <end position="539"/>
    </location>
</feature>
<dbReference type="PIRSF" id="PIRSF002741">
    <property type="entry name" value="MppA"/>
    <property type="match status" value="1"/>
</dbReference>
<dbReference type="KEGG" id="ete:ETEE_3902"/>
<organism evidence="7 8">
    <name type="scientific">Edwardsiella anguillarum ET080813</name>
    <dbReference type="NCBI Taxonomy" id="667120"/>
    <lineage>
        <taxon>Bacteria</taxon>
        <taxon>Pseudomonadati</taxon>
        <taxon>Pseudomonadota</taxon>
        <taxon>Gammaproteobacteria</taxon>
        <taxon>Enterobacterales</taxon>
        <taxon>Hafniaceae</taxon>
        <taxon>Edwardsiella</taxon>
    </lineage>
</organism>
<gene>
    <name evidence="7" type="primary">mppA</name>
    <name evidence="7" type="ORF">ETEE_3902</name>
</gene>
<dbReference type="SUPFAM" id="SSF53850">
    <property type="entry name" value="Periplasmic binding protein-like II"/>
    <property type="match status" value="1"/>
</dbReference>
<protein>
    <submittedName>
        <fullName evidence="7">Periplasmic Murein Peptide-Binding Protein MppA</fullName>
    </submittedName>
</protein>
<dbReference type="EMBL" id="CP006664">
    <property type="protein sequence ID" value="AIJ10311.1"/>
    <property type="molecule type" value="Genomic_DNA"/>
</dbReference>
<sequence>MQLFCLAAAVAIGVVVGSQGVLAAQVPPGTVLAETQTVVRHLKDEPVSLDPVAAVGLTEAQVLRDLFEGLVNQGPDGSVQPGVAVAWHSKDQQRYVFQLRDTARWSNGDAVTAYDFVYAWRRLVDPQTHSPFAWFAETAGIANAAEIVSGQLPPDRLGVAAPDARTLVVQLNRPLPYFPQLCAHFSLFPQPQKVVERYGQAWTRPGNLVGNGAFQLAQRVVNEHIVLTPNPYYWDHAQTQLTRVTFVPINQESAATKRYLAGDLDITESFPKNLYQTLKKRIPGEVFTPVQLGTYYYAFNTRRAPLNDARVRRALSYAIDREIIAGKVVGSGEKPAYRLTPDVTDGVVPQPLPMQRMSQAERNRQARAWLREAGYGPSRPLRLTLLYNTAENHQKIAIAVASMWKKNLGVQVKLTNQEWKTYVDSRNSGQFDVVRASWIADYNEASSFLGLLGSRHSGNLSGFSQPGYDALLQQAAREGNGQKRSAIYQQAERMLAEAAPIAPLYQYTNARLIKPWVKGYPINNPEDVAYSQQLYIVQH</sequence>
<dbReference type="Proteomes" id="UP000028681">
    <property type="component" value="Chromosome"/>
</dbReference>
<feature type="domain" description="Solute-binding protein family 5" evidence="6">
    <location>
        <begin position="79"/>
        <end position="454"/>
    </location>
</feature>